<organism evidence="3 4">
    <name type="scientific">Raphidocelis subcapitata</name>
    <dbReference type="NCBI Taxonomy" id="307507"/>
    <lineage>
        <taxon>Eukaryota</taxon>
        <taxon>Viridiplantae</taxon>
        <taxon>Chlorophyta</taxon>
        <taxon>core chlorophytes</taxon>
        <taxon>Chlorophyceae</taxon>
        <taxon>CS clade</taxon>
        <taxon>Sphaeropleales</taxon>
        <taxon>Selenastraceae</taxon>
        <taxon>Raphidocelis</taxon>
    </lineage>
</organism>
<dbReference type="EMBL" id="BDRX01000012">
    <property type="protein sequence ID" value="GBF89789.1"/>
    <property type="molecule type" value="Genomic_DNA"/>
</dbReference>
<reference evidence="3 4" key="1">
    <citation type="journal article" date="2018" name="Sci. Rep.">
        <title>Raphidocelis subcapitata (=Pseudokirchneriella subcapitata) provides an insight into genome evolution and environmental adaptations in the Sphaeropleales.</title>
        <authorList>
            <person name="Suzuki S."/>
            <person name="Yamaguchi H."/>
            <person name="Nakajima N."/>
            <person name="Kawachi M."/>
        </authorList>
    </citation>
    <scope>NUCLEOTIDE SEQUENCE [LARGE SCALE GENOMIC DNA]</scope>
    <source>
        <strain evidence="3 4">NIES-35</strain>
    </source>
</reference>
<dbReference type="InParanoid" id="A0A2V0NR52"/>
<dbReference type="OrthoDB" id="539709at2759"/>
<protein>
    <submittedName>
        <fullName evidence="3">Uncharacterized protein</fullName>
    </submittedName>
</protein>
<feature type="transmembrane region" description="Helical" evidence="2">
    <location>
        <begin position="13"/>
        <end position="36"/>
    </location>
</feature>
<dbReference type="PANTHER" id="PTHR34116:SF2">
    <property type="entry name" value="THH1_TOM1_TOM3 DOMAIN-CONTAINING PROTEIN"/>
    <property type="match status" value="1"/>
</dbReference>
<evidence type="ECO:0000313" key="4">
    <source>
        <dbReference type="Proteomes" id="UP000247498"/>
    </source>
</evidence>
<feature type="compositionally biased region" description="Basic residues" evidence="1">
    <location>
        <begin position="350"/>
        <end position="360"/>
    </location>
</feature>
<dbReference type="AlphaFoldDB" id="A0A2V0NR52"/>
<feature type="transmembrane region" description="Helical" evidence="2">
    <location>
        <begin position="134"/>
        <end position="162"/>
    </location>
</feature>
<feature type="transmembrane region" description="Helical" evidence="2">
    <location>
        <begin position="211"/>
        <end position="234"/>
    </location>
</feature>
<feature type="transmembrane region" description="Helical" evidence="2">
    <location>
        <begin position="48"/>
        <end position="69"/>
    </location>
</feature>
<evidence type="ECO:0000256" key="1">
    <source>
        <dbReference type="SAM" id="MobiDB-lite"/>
    </source>
</evidence>
<dbReference type="FunCoup" id="A0A2V0NR52">
    <property type="interactions" value="187"/>
</dbReference>
<sequence>MLVPPGVVSLIDWAVLSLSGFIAAASLVGALYSVPWTRRARRQASTRAFNHLWVTRFMLQLVGALYALAQDLRLQVLWSYRSALIPGGYQVDPMCRLFIGLTFGFLEPAFLLLVLFSCMYTMQRQSEEVGPNPNLFIFALTVGLTLPMCAAQVFAALFSRIITQLRYHEDLMKEFFAASINVSDAMCPPEERYNPNCAVCVFPAFSTLISAAFGLVYLASLWYITGAIAAAAINKMLARRIRALQLTVTVGFCLSVALRGVTVRFYPYSLGFVALTVAGVVVTCALLVGVSCILGWVPVGETRAAGRNVCGPGGGADPDAPTELLPLVEYPASWLSGEDGGGGNGGGGGHAHHHHGHHRSGSGGAGAGGGGGGGDGSDGGGAQSPGGGGGGMQRRRGSGSEVARAEAMVP</sequence>
<dbReference type="PANTHER" id="PTHR34116">
    <property type="entry name" value="PLASMINOGEN ACTIVATOR INHIBITOR"/>
    <property type="match status" value="1"/>
</dbReference>
<feature type="transmembrane region" description="Helical" evidence="2">
    <location>
        <begin position="97"/>
        <end position="122"/>
    </location>
</feature>
<gene>
    <name evidence="3" type="ORF">Rsub_02959</name>
</gene>
<keyword evidence="2" id="KW-1133">Transmembrane helix</keyword>
<evidence type="ECO:0000256" key="2">
    <source>
        <dbReference type="SAM" id="Phobius"/>
    </source>
</evidence>
<keyword evidence="2" id="KW-0812">Transmembrane</keyword>
<dbReference type="Proteomes" id="UP000247498">
    <property type="component" value="Unassembled WGS sequence"/>
</dbReference>
<accession>A0A2V0NR52</accession>
<feature type="region of interest" description="Disordered" evidence="1">
    <location>
        <begin position="336"/>
        <end position="410"/>
    </location>
</feature>
<proteinExistence type="predicted"/>
<feature type="compositionally biased region" description="Gly residues" evidence="1">
    <location>
        <begin position="361"/>
        <end position="392"/>
    </location>
</feature>
<name>A0A2V0NR52_9CHLO</name>
<feature type="transmembrane region" description="Helical" evidence="2">
    <location>
        <begin position="246"/>
        <end position="266"/>
    </location>
</feature>
<feature type="transmembrane region" description="Helical" evidence="2">
    <location>
        <begin position="272"/>
        <end position="297"/>
    </location>
</feature>
<evidence type="ECO:0000313" key="3">
    <source>
        <dbReference type="EMBL" id="GBF89789.1"/>
    </source>
</evidence>
<keyword evidence="4" id="KW-1185">Reference proteome</keyword>
<comment type="caution">
    <text evidence="3">The sequence shown here is derived from an EMBL/GenBank/DDBJ whole genome shotgun (WGS) entry which is preliminary data.</text>
</comment>
<feature type="compositionally biased region" description="Gly residues" evidence="1">
    <location>
        <begin position="338"/>
        <end position="349"/>
    </location>
</feature>
<keyword evidence="2" id="KW-0472">Membrane</keyword>